<protein>
    <recommendedName>
        <fullName evidence="2">Cytochrome C</fullName>
    </recommendedName>
</protein>
<dbReference type="GO" id="GO:0022900">
    <property type="term" value="P:electron transport chain"/>
    <property type="evidence" value="ECO:0007669"/>
    <property type="project" value="InterPro"/>
</dbReference>
<dbReference type="EMBL" id="FPHZ01000225">
    <property type="protein sequence ID" value="SFV89356.1"/>
    <property type="molecule type" value="Genomic_DNA"/>
</dbReference>
<dbReference type="SUPFAM" id="SSF47175">
    <property type="entry name" value="Cytochromes"/>
    <property type="match status" value="1"/>
</dbReference>
<dbReference type="InterPro" id="IPR010980">
    <property type="entry name" value="Cyt_c/b562"/>
</dbReference>
<gene>
    <name evidence="1" type="ORF">MNB_SUP05-SYMBIONT-5-1072</name>
</gene>
<proteinExistence type="predicted"/>
<dbReference type="AlphaFoldDB" id="A0A1W1E6G4"/>
<sequence length="143" mass="16277">MKFFLFCVLLTTQVSANTANQDNRYRLNFNNEEKLEFLSEMRQMLTSIQQIMLGIGIGDKEMIIKAARYSGNRMARLTPESIKDKTPVSFKKIGGPTHMMFEELIINAEESDEKDADDMQDLAALTGRLMQNCLACHEAFTVN</sequence>
<accession>A0A1W1E6G4</accession>
<organism evidence="1">
    <name type="scientific">hydrothermal vent metagenome</name>
    <dbReference type="NCBI Taxonomy" id="652676"/>
    <lineage>
        <taxon>unclassified sequences</taxon>
        <taxon>metagenomes</taxon>
        <taxon>ecological metagenomes</taxon>
    </lineage>
</organism>
<evidence type="ECO:0000313" key="1">
    <source>
        <dbReference type="EMBL" id="SFV89356.1"/>
    </source>
</evidence>
<dbReference type="GO" id="GO:0009055">
    <property type="term" value="F:electron transfer activity"/>
    <property type="evidence" value="ECO:0007669"/>
    <property type="project" value="InterPro"/>
</dbReference>
<name>A0A1W1E6G4_9ZZZZ</name>
<reference evidence="1" key="1">
    <citation type="submission" date="2016-10" db="EMBL/GenBank/DDBJ databases">
        <authorList>
            <person name="de Groot N.N."/>
        </authorList>
    </citation>
    <scope>NUCLEOTIDE SEQUENCE</scope>
</reference>
<dbReference type="GO" id="GO:0005506">
    <property type="term" value="F:iron ion binding"/>
    <property type="evidence" value="ECO:0007669"/>
    <property type="project" value="InterPro"/>
</dbReference>
<dbReference type="GO" id="GO:0020037">
    <property type="term" value="F:heme binding"/>
    <property type="evidence" value="ECO:0007669"/>
    <property type="project" value="InterPro"/>
</dbReference>
<evidence type="ECO:0008006" key="2">
    <source>
        <dbReference type="Google" id="ProtNLM"/>
    </source>
</evidence>